<dbReference type="Gene3D" id="3.20.20.70">
    <property type="entry name" value="Aldolase class I"/>
    <property type="match status" value="1"/>
</dbReference>
<keyword evidence="6 12" id="KW-0028">Amino-acid biosynthesis</keyword>
<comment type="function">
    <text evidence="1 12">Catalyzes the condensation of (S)-aspartate-beta-semialdehyde [(S)-ASA] and pyruvate to 4-hydroxy-tetrahydrodipicolinate (HTPA).</text>
</comment>
<dbReference type="InterPro" id="IPR020625">
    <property type="entry name" value="Schiff_base-form_aldolases_AS"/>
</dbReference>
<dbReference type="GO" id="GO:0009089">
    <property type="term" value="P:lysine biosynthetic process via diaminopimelate"/>
    <property type="evidence" value="ECO:0007669"/>
    <property type="project" value="UniProtKB-UniRule"/>
</dbReference>
<evidence type="ECO:0000313" key="16">
    <source>
        <dbReference type="EMBL" id="PFG33513.1"/>
    </source>
</evidence>
<sequence length="315" mass="32629">MRALYFWSMTHSTPRSPSFGTLLTAMVTPFAPDGSVDLQAAVALAEHLVANGHDGLVLNGTTGESPTTHAPEKAELVRAVVDAVGDRAMIVAGAGSNDTDHAVRMARQAAEAGAHGLLVVTPYYSRPSQDGIVRHTVAVADATDLPVMLYDVPGRTGVRLASATYERLAEHENIVAVKDATGDVFSAARTMARTDLDWYSGDDALFLAFLAHGAAGLVSVIGHVAGQQLRDIGDAFRSGQVGVAAEGFSRLVPVIDAIMSAGLGVVMVKAALRELDLIPSGGLRLPQVEATGSEVASVRGALVEAGLLSVASPTD</sequence>
<comment type="caution">
    <text evidence="12">Was originally thought to be a dihydrodipicolinate synthase (DHDPS), catalyzing the condensation of (S)-aspartate-beta-semialdehyde [(S)-ASA] and pyruvate to dihydrodipicolinate (DHDP). However, it was shown in E.coli that the product of the enzymatic reaction is not dihydrodipicolinate but in fact (4S)-4-hydroxy-2,3,4,5-tetrahydro-(2S)-dipicolinic acid (HTPA), and that the consecutive dehydration reaction leading to DHDP is not spontaneous but catalyzed by DapB.</text>
</comment>
<organism evidence="16 17">
    <name type="scientific">Sanguibacter antarcticus</name>
    <dbReference type="NCBI Taxonomy" id="372484"/>
    <lineage>
        <taxon>Bacteria</taxon>
        <taxon>Bacillati</taxon>
        <taxon>Actinomycetota</taxon>
        <taxon>Actinomycetes</taxon>
        <taxon>Micrococcales</taxon>
        <taxon>Sanguibacteraceae</taxon>
        <taxon>Sanguibacter</taxon>
    </lineage>
</organism>
<keyword evidence="10 12" id="KW-0704">Schiff base</keyword>
<evidence type="ECO:0000256" key="12">
    <source>
        <dbReference type="HAMAP-Rule" id="MF_00418"/>
    </source>
</evidence>
<comment type="pathway">
    <text evidence="2 12">Amino-acid biosynthesis; L-lysine biosynthesis via DAP pathway; (S)-tetrahydrodipicolinate from L-aspartate: step 3/4.</text>
</comment>
<dbReference type="Proteomes" id="UP000225548">
    <property type="component" value="Unassembled WGS sequence"/>
</dbReference>
<feature type="binding site" evidence="12 15">
    <location>
        <position position="218"/>
    </location>
    <ligand>
        <name>pyruvate</name>
        <dbReference type="ChEBI" id="CHEBI:15361"/>
    </ligand>
</feature>
<evidence type="ECO:0000256" key="9">
    <source>
        <dbReference type="ARBA" id="ARBA00023239"/>
    </source>
</evidence>
<evidence type="ECO:0000256" key="4">
    <source>
        <dbReference type="ARBA" id="ARBA00012086"/>
    </source>
</evidence>
<dbReference type="SMART" id="SM01130">
    <property type="entry name" value="DHDPS"/>
    <property type="match status" value="1"/>
</dbReference>
<evidence type="ECO:0000256" key="1">
    <source>
        <dbReference type="ARBA" id="ARBA00003294"/>
    </source>
</evidence>
<keyword evidence="7 12" id="KW-0220">Diaminopimelate biosynthesis</keyword>
<dbReference type="PIRSF" id="PIRSF001365">
    <property type="entry name" value="DHDPS"/>
    <property type="match status" value="1"/>
</dbReference>
<dbReference type="Pfam" id="PF00701">
    <property type="entry name" value="DHDPS"/>
    <property type="match status" value="1"/>
</dbReference>
<proteinExistence type="inferred from homology"/>
<evidence type="ECO:0000256" key="10">
    <source>
        <dbReference type="ARBA" id="ARBA00023270"/>
    </source>
</evidence>
<reference evidence="16 17" key="1">
    <citation type="submission" date="2017-10" db="EMBL/GenBank/DDBJ databases">
        <title>Sequencing the genomes of 1000 actinobacteria strains.</title>
        <authorList>
            <person name="Klenk H.-P."/>
        </authorList>
    </citation>
    <scope>NUCLEOTIDE SEQUENCE [LARGE SCALE GENOMIC DNA]</scope>
    <source>
        <strain evidence="16 17">DSM 18966</strain>
    </source>
</reference>
<accession>A0A2A9E3V5</accession>
<dbReference type="UniPathway" id="UPA00034">
    <property type="reaction ID" value="UER00017"/>
</dbReference>
<evidence type="ECO:0000256" key="13">
    <source>
        <dbReference type="PIRNR" id="PIRNR001365"/>
    </source>
</evidence>
<dbReference type="EMBL" id="PDJG01000001">
    <property type="protein sequence ID" value="PFG33513.1"/>
    <property type="molecule type" value="Genomic_DNA"/>
</dbReference>
<keyword evidence="9 12" id="KW-0456">Lyase</keyword>
<dbReference type="EC" id="4.3.3.7" evidence="4 12"/>
<evidence type="ECO:0000256" key="15">
    <source>
        <dbReference type="PIRSR" id="PIRSR001365-2"/>
    </source>
</evidence>
<name>A0A2A9E3V5_9MICO</name>
<comment type="subunit">
    <text evidence="12">Homotetramer; dimer of dimers.</text>
</comment>
<dbReference type="GO" id="GO:0005829">
    <property type="term" value="C:cytosol"/>
    <property type="evidence" value="ECO:0007669"/>
    <property type="project" value="TreeGrafter"/>
</dbReference>
<dbReference type="SUPFAM" id="SSF51569">
    <property type="entry name" value="Aldolase"/>
    <property type="match status" value="1"/>
</dbReference>
<keyword evidence="17" id="KW-1185">Reference proteome</keyword>
<dbReference type="PANTHER" id="PTHR12128:SF66">
    <property type="entry name" value="4-HYDROXY-2-OXOGLUTARATE ALDOLASE, MITOCHONDRIAL"/>
    <property type="match status" value="1"/>
</dbReference>
<dbReference type="InterPro" id="IPR002220">
    <property type="entry name" value="DapA-like"/>
</dbReference>
<evidence type="ECO:0000256" key="3">
    <source>
        <dbReference type="ARBA" id="ARBA00007592"/>
    </source>
</evidence>
<dbReference type="GO" id="GO:0008840">
    <property type="term" value="F:4-hydroxy-tetrahydrodipicolinate synthase activity"/>
    <property type="evidence" value="ECO:0007669"/>
    <property type="project" value="UniProtKB-UniRule"/>
</dbReference>
<dbReference type="HAMAP" id="MF_00418">
    <property type="entry name" value="DapA"/>
    <property type="match status" value="1"/>
</dbReference>
<evidence type="ECO:0000256" key="7">
    <source>
        <dbReference type="ARBA" id="ARBA00022915"/>
    </source>
</evidence>
<dbReference type="InterPro" id="IPR013785">
    <property type="entry name" value="Aldolase_TIM"/>
</dbReference>
<feature type="active site" description="Proton donor/acceptor" evidence="12 14">
    <location>
        <position position="150"/>
    </location>
</feature>
<dbReference type="PRINTS" id="PR00146">
    <property type="entry name" value="DHPICSNTHASE"/>
</dbReference>
<feature type="site" description="Part of a proton relay during catalysis" evidence="12">
    <location>
        <position position="124"/>
    </location>
</feature>
<dbReference type="PANTHER" id="PTHR12128">
    <property type="entry name" value="DIHYDRODIPICOLINATE SYNTHASE"/>
    <property type="match status" value="1"/>
</dbReference>
<keyword evidence="8 12" id="KW-0457">Lysine biosynthesis</keyword>
<keyword evidence="5 12" id="KW-0963">Cytoplasm</keyword>
<dbReference type="PROSITE" id="PS00665">
    <property type="entry name" value="DHDPS_1"/>
    <property type="match status" value="1"/>
</dbReference>
<evidence type="ECO:0000256" key="14">
    <source>
        <dbReference type="PIRSR" id="PIRSR001365-1"/>
    </source>
</evidence>
<dbReference type="InterPro" id="IPR005263">
    <property type="entry name" value="DapA"/>
</dbReference>
<dbReference type="CDD" id="cd00950">
    <property type="entry name" value="DHDPS"/>
    <property type="match status" value="1"/>
</dbReference>
<dbReference type="PROSITE" id="PS00666">
    <property type="entry name" value="DHDPS_2"/>
    <property type="match status" value="1"/>
</dbReference>
<comment type="similarity">
    <text evidence="3 12 13">Belongs to the DapA family.</text>
</comment>
<evidence type="ECO:0000256" key="11">
    <source>
        <dbReference type="ARBA" id="ARBA00047836"/>
    </source>
</evidence>
<feature type="site" description="Part of a proton relay during catalysis" evidence="12">
    <location>
        <position position="61"/>
    </location>
</feature>
<comment type="catalytic activity">
    <reaction evidence="11 12">
        <text>L-aspartate 4-semialdehyde + pyruvate = (2S,4S)-4-hydroxy-2,3,4,5-tetrahydrodipicolinate + H2O + H(+)</text>
        <dbReference type="Rhea" id="RHEA:34171"/>
        <dbReference type="ChEBI" id="CHEBI:15361"/>
        <dbReference type="ChEBI" id="CHEBI:15377"/>
        <dbReference type="ChEBI" id="CHEBI:15378"/>
        <dbReference type="ChEBI" id="CHEBI:67139"/>
        <dbReference type="ChEBI" id="CHEBI:537519"/>
        <dbReference type="EC" id="4.3.3.7"/>
    </reaction>
</comment>
<dbReference type="GO" id="GO:0019877">
    <property type="term" value="P:diaminopimelate biosynthetic process"/>
    <property type="evidence" value="ECO:0007669"/>
    <property type="project" value="UniProtKB-UniRule"/>
</dbReference>
<evidence type="ECO:0000256" key="6">
    <source>
        <dbReference type="ARBA" id="ARBA00022605"/>
    </source>
</evidence>
<feature type="active site" description="Schiff-base intermediate with substrate" evidence="12 14">
    <location>
        <position position="178"/>
    </location>
</feature>
<dbReference type="InterPro" id="IPR020624">
    <property type="entry name" value="Schiff_base-form_aldolases_CS"/>
</dbReference>
<protein>
    <recommendedName>
        <fullName evidence="4 12">4-hydroxy-tetrahydrodipicolinate synthase</fullName>
        <shortName evidence="12">HTPA synthase</shortName>
        <ecNumber evidence="4 12">4.3.3.7</ecNumber>
    </recommendedName>
</protein>
<dbReference type="NCBIfam" id="TIGR00674">
    <property type="entry name" value="dapA"/>
    <property type="match status" value="1"/>
</dbReference>
<evidence type="ECO:0000256" key="2">
    <source>
        <dbReference type="ARBA" id="ARBA00005120"/>
    </source>
</evidence>
<evidence type="ECO:0000256" key="8">
    <source>
        <dbReference type="ARBA" id="ARBA00023154"/>
    </source>
</evidence>
<comment type="subcellular location">
    <subcellularLocation>
        <location evidence="12">Cytoplasm</location>
    </subcellularLocation>
</comment>
<dbReference type="AlphaFoldDB" id="A0A2A9E3V5"/>
<evidence type="ECO:0000256" key="5">
    <source>
        <dbReference type="ARBA" id="ARBA00022490"/>
    </source>
</evidence>
<comment type="caution">
    <text evidence="16">The sequence shown here is derived from an EMBL/GenBank/DDBJ whole genome shotgun (WGS) entry which is preliminary data.</text>
</comment>
<gene>
    <name evidence="12" type="primary">dapA</name>
    <name evidence="16" type="ORF">ATL42_1390</name>
</gene>
<evidence type="ECO:0000313" key="17">
    <source>
        <dbReference type="Proteomes" id="UP000225548"/>
    </source>
</evidence>
<feature type="binding site" evidence="12 15">
    <location>
        <position position="62"/>
    </location>
    <ligand>
        <name>pyruvate</name>
        <dbReference type="ChEBI" id="CHEBI:15361"/>
    </ligand>
</feature>